<comment type="caution">
    <text evidence="1">The sequence shown here is derived from an EMBL/GenBank/DDBJ whole genome shotgun (WGS) entry which is preliminary data.</text>
</comment>
<reference evidence="1 2" key="2">
    <citation type="journal article" date="2013" name="IMA Fungus">
        <title>IMA Genome-F 1: Ceratocystis fimbriata: Draft nuclear genome sequence for the plant pathogen, Ceratocystis fimbriata.</title>
        <authorList>
            <person name="Wilken P.M."/>
            <person name="Steenkamp E.T."/>
            <person name="Wingfield M.J."/>
            <person name="de Beer Z.W."/>
            <person name="Wingfield B.D."/>
        </authorList>
    </citation>
    <scope>NUCLEOTIDE SEQUENCE [LARGE SCALE GENOMIC DNA]</scope>
    <source>
        <strain evidence="1 2">CBS 114723</strain>
    </source>
</reference>
<organism evidence="1 2">
    <name type="scientific">Ceratocystis fimbriata CBS 114723</name>
    <dbReference type="NCBI Taxonomy" id="1035309"/>
    <lineage>
        <taxon>Eukaryota</taxon>
        <taxon>Fungi</taxon>
        <taxon>Dikarya</taxon>
        <taxon>Ascomycota</taxon>
        <taxon>Pezizomycotina</taxon>
        <taxon>Sordariomycetes</taxon>
        <taxon>Hypocreomycetidae</taxon>
        <taxon>Microascales</taxon>
        <taxon>Ceratocystidaceae</taxon>
        <taxon>Ceratocystis</taxon>
    </lineage>
</organism>
<dbReference type="Proteomes" id="UP000222788">
    <property type="component" value="Unassembled WGS sequence"/>
</dbReference>
<reference evidence="1 2" key="1">
    <citation type="journal article" date="2013" name="Fungal Biol.">
        <title>Analysis of microsatellite markers in the genome of the plant pathogen Ceratocystis fimbriata.</title>
        <authorList>
            <person name="Simpson M.C."/>
            <person name="Wilken P.M."/>
            <person name="Coetzee M.P."/>
            <person name="Wingfield M.J."/>
            <person name="Wingfield B.D."/>
        </authorList>
    </citation>
    <scope>NUCLEOTIDE SEQUENCE [LARGE SCALE GENOMIC DNA]</scope>
    <source>
        <strain evidence="1 2">CBS 114723</strain>
    </source>
</reference>
<dbReference type="AlphaFoldDB" id="A0A2C5XDK3"/>
<proteinExistence type="predicted"/>
<keyword evidence="2" id="KW-1185">Reference proteome</keyword>
<dbReference type="EMBL" id="APWK03000020">
    <property type="protein sequence ID" value="PHH54780.1"/>
    <property type="molecule type" value="Genomic_DNA"/>
</dbReference>
<accession>A0A2C5XDK3</accession>
<name>A0A2C5XDK3_9PEZI</name>
<gene>
    <name evidence="1" type="ORF">CFIMG_007787RA00001</name>
</gene>
<sequence length="90" mass="10016">MSPSQTRLMESCSSSIVNLTPRASENDAVIYDDVLKLRWDVVAELVTVVSVSAHDSDSHELEGILKTVELTVIEESKGKKMKRNNNNRVT</sequence>
<evidence type="ECO:0000313" key="2">
    <source>
        <dbReference type="Proteomes" id="UP000222788"/>
    </source>
</evidence>
<evidence type="ECO:0000313" key="1">
    <source>
        <dbReference type="EMBL" id="PHH54780.1"/>
    </source>
</evidence>
<protein>
    <submittedName>
        <fullName evidence="1">Uncharacterized protein</fullName>
    </submittedName>
</protein>